<feature type="domain" description="Glycosyltransferase 2-like" evidence="1">
    <location>
        <begin position="4"/>
        <end position="175"/>
    </location>
</feature>
<evidence type="ECO:0000313" key="2">
    <source>
        <dbReference type="EMBL" id="MCU7615382.1"/>
    </source>
</evidence>
<keyword evidence="2" id="KW-0808">Transferase</keyword>
<keyword evidence="2" id="KW-0328">Glycosyltransferase</keyword>
<name>A0ABT2VZG6_9FLAO</name>
<keyword evidence="3" id="KW-1185">Reference proteome</keyword>
<reference evidence="3" key="1">
    <citation type="submission" date="2023-07" db="EMBL/GenBank/DDBJ databases">
        <title>Chryseobacterium sp. GMJ5 Genome sequencing and assembly.</title>
        <authorList>
            <person name="Jung Y."/>
        </authorList>
    </citation>
    <scope>NUCLEOTIDE SEQUENCE [LARGE SCALE GENOMIC DNA]</scope>
    <source>
        <strain evidence="3">GMJ5</strain>
    </source>
</reference>
<dbReference type="EMBL" id="JAOTEN010000005">
    <property type="protein sequence ID" value="MCU7615382.1"/>
    <property type="molecule type" value="Genomic_DNA"/>
</dbReference>
<proteinExistence type="predicted"/>
<dbReference type="Gene3D" id="3.90.550.10">
    <property type="entry name" value="Spore Coat Polysaccharide Biosynthesis Protein SpsA, Chain A"/>
    <property type="match status" value="1"/>
</dbReference>
<evidence type="ECO:0000259" key="1">
    <source>
        <dbReference type="Pfam" id="PF00535"/>
    </source>
</evidence>
<dbReference type="InterPro" id="IPR029044">
    <property type="entry name" value="Nucleotide-diphossugar_trans"/>
</dbReference>
<dbReference type="InterPro" id="IPR001173">
    <property type="entry name" value="Glyco_trans_2-like"/>
</dbReference>
<dbReference type="EC" id="2.4.-.-" evidence="2"/>
<organism evidence="2 3">
    <name type="scientific">Chryseobacterium gilvum</name>
    <dbReference type="NCBI Taxonomy" id="2976534"/>
    <lineage>
        <taxon>Bacteria</taxon>
        <taxon>Pseudomonadati</taxon>
        <taxon>Bacteroidota</taxon>
        <taxon>Flavobacteriia</taxon>
        <taxon>Flavobacteriales</taxon>
        <taxon>Weeksellaceae</taxon>
        <taxon>Chryseobacterium group</taxon>
        <taxon>Chryseobacterium</taxon>
    </lineage>
</organism>
<dbReference type="SUPFAM" id="SSF53448">
    <property type="entry name" value="Nucleotide-diphospho-sugar transferases"/>
    <property type="match status" value="1"/>
</dbReference>
<comment type="caution">
    <text evidence="2">The sequence shown here is derived from an EMBL/GenBank/DDBJ whole genome shotgun (WGS) entry which is preliminary data.</text>
</comment>
<accession>A0ABT2VZG6</accession>
<dbReference type="PANTHER" id="PTHR22916:SF3">
    <property type="entry name" value="UDP-GLCNAC:BETAGAL BETA-1,3-N-ACETYLGLUCOSAMINYLTRANSFERASE-LIKE PROTEIN 1"/>
    <property type="match status" value="1"/>
</dbReference>
<dbReference type="Proteomes" id="UP001208114">
    <property type="component" value="Unassembled WGS sequence"/>
</dbReference>
<dbReference type="PANTHER" id="PTHR22916">
    <property type="entry name" value="GLYCOSYLTRANSFERASE"/>
    <property type="match status" value="1"/>
</dbReference>
<protein>
    <submittedName>
        <fullName evidence="2">Glycosyltransferase</fullName>
        <ecNumber evidence="2">2.4.-.-</ecNumber>
    </submittedName>
</protein>
<dbReference type="Pfam" id="PF00535">
    <property type="entry name" value="Glycos_transf_2"/>
    <property type="match status" value="1"/>
</dbReference>
<dbReference type="GO" id="GO:0016757">
    <property type="term" value="F:glycosyltransferase activity"/>
    <property type="evidence" value="ECO:0007669"/>
    <property type="project" value="UniProtKB-KW"/>
</dbReference>
<sequence>MKTSVALCTYNGEHFLRTQIESILDQTVSIDEIVVCDDRSTDDTLKILNEYHEKHPGLFKIFVNEKNLKSVKNFEKAISLCSGDLIFLSDQDDKWRNDKVEKITDFLNANLNITVVATNGYAINDQDELIERYSLWDVPMFLREKNQKPDYFKMISNVSNIATGASMAIRKSYLGHILPFPAVEGLHHDEWIAMVSSYENKFEMLDDKLFYYREHSSQQVGGVFFKKTEDDKLFLIQFFDLSLEHQDFSSLKKLIKKFSVSHQKTKNLLSKVEDKQKFHFIEKNLPLIEKAYHEAKKRMAEKYPVRFFLLNLTDKILNKRQLTKNG</sequence>
<gene>
    <name evidence="2" type="ORF">N0B16_13125</name>
</gene>
<evidence type="ECO:0000313" key="3">
    <source>
        <dbReference type="Proteomes" id="UP001208114"/>
    </source>
</evidence>
<dbReference type="RefSeq" id="WP_262991405.1">
    <property type="nucleotide sequence ID" value="NZ_JAOTEN010000005.1"/>
</dbReference>